<dbReference type="EMBL" id="JACGWJ010000015">
    <property type="protein sequence ID" value="KAL0366953.1"/>
    <property type="molecule type" value="Genomic_DNA"/>
</dbReference>
<dbReference type="InterPro" id="IPR021109">
    <property type="entry name" value="Peptidase_aspartic_dom_sf"/>
</dbReference>
<feature type="compositionally biased region" description="Polar residues" evidence="1">
    <location>
        <begin position="28"/>
        <end position="43"/>
    </location>
</feature>
<feature type="compositionally biased region" description="Basic and acidic residues" evidence="1">
    <location>
        <begin position="176"/>
        <end position="191"/>
    </location>
</feature>
<accession>A0AAW2QIB2</accession>
<organism evidence="2">
    <name type="scientific">Sesamum radiatum</name>
    <name type="common">Black benniseed</name>
    <dbReference type="NCBI Taxonomy" id="300843"/>
    <lineage>
        <taxon>Eukaryota</taxon>
        <taxon>Viridiplantae</taxon>
        <taxon>Streptophyta</taxon>
        <taxon>Embryophyta</taxon>
        <taxon>Tracheophyta</taxon>
        <taxon>Spermatophyta</taxon>
        <taxon>Magnoliopsida</taxon>
        <taxon>eudicotyledons</taxon>
        <taxon>Gunneridae</taxon>
        <taxon>Pentapetalae</taxon>
        <taxon>asterids</taxon>
        <taxon>lamiids</taxon>
        <taxon>Lamiales</taxon>
        <taxon>Pedaliaceae</taxon>
        <taxon>Sesamum</taxon>
    </lineage>
</organism>
<gene>
    <name evidence="2" type="ORF">Sradi_3585400</name>
</gene>
<evidence type="ECO:0000313" key="2">
    <source>
        <dbReference type="EMBL" id="KAL0366953.1"/>
    </source>
</evidence>
<dbReference type="PANTHER" id="PTHR33067:SF15">
    <property type="entry name" value="RNA-DIRECTED DNA POLYMERASE"/>
    <property type="match status" value="1"/>
</dbReference>
<protein>
    <submittedName>
        <fullName evidence="2">Uncharacterized protein</fullName>
    </submittedName>
</protein>
<feature type="compositionally biased region" description="Basic residues" evidence="1">
    <location>
        <begin position="207"/>
        <end position="219"/>
    </location>
</feature>
<evidence type="ECO:0000256" key="1">
    <source>
        <dbReference type="SAM" id="MobiDB-lite"/>
    </source>
</evidence>
<name>A0AAW2QIB2_SESRA</name>
<feature type="compositionally biased region" description="Basic and acidic residues" evidence="1">
    <location>
        <begin position="152"/>
        <end position="163"/>
    </location>
</feature>
<feature type="region of interest" description="Disordered" evidence="1">
    <location>
        <begin position="27"/>
        <end position="84"/>
    </location>
</feature>
<feature type="region of interest" description="Disordered" evidence="1">
    <location>
        <begin position="1"/>
        <end position="20"/>
    </location>
</feature>
<reference evidence="2" key="2">
    <citation type="journal article" date="2024" name="Plant">
        <title>Genomic evolution and insights into agronomic trait innovations of Sesamum species.</title>
        <authorList>
            <person name="Miao H."/>
            <person name="Wang L."/>
            <person name="Qu L."/>
            <person name="Liu H."/>
            <person name="Sun Y."/>
            <person name="Le M."/>
            <person name="Wang Q."/>
            <person name="Wei S."/>
            <person name="Zheng Y."/>
            <person name="Lin W."/>
            <person name="Duan Y."/>
            <person name="Cao H."/>
            <person name="Xiong S."/>
            <person name="Wang X."/>
            <person name="Wei L."/>
            <person name="Li C."/>
            <person name="Ma Q."/>
            <person name="Ju M."/>
            <person name="Zhao R."/>
            <person name="Li G."/>
            <person name="Mu C."/>
            <person name="Tian Q."/>
            <person name="Mei H."/>
            <person name="Zhang T."/>
            <person name="Gao T."/>
            <person name="Zhang H."/>
        </authorList>
    </citation>
    <scope>NUCLEOTIDE SEQUENCE</scope>
    <source>
        <strain evidence="2">G02</strain>
    </source>
</reference>
<dbReference type="PANTHER" id="PTHR33067">
    <property type="entry name" value="RNA-DIRECTED DNA POLYMERASE-RELATED"/>
    <property type="match status" value="1"/>
</dbReference>
<dbReference type="AlphaFoldDB" id="A0AAW2QIB2"/>
<proteinExistence type="predicted"/>
<dbReference type="Gene3D" id="2.40.70.10">
    <property type="entry name" value="Acid Proteases"/>
    <property type="match status" value="1"/>
</dbReference>
<feature type="compositionally biased region" description="Pro residues" evidence="1">
    <location>
        <begin position="66"/>
        <end position="78"/>
    </location>
</feature>
<reference evidence="2" key="1">
    <citation type="submission" date="2020-06" db="EMBL/GenBank/DDBJ databases">
        <authorList>
            <person name="Li T."/>
            <person name="Hu X."/>
            <person name="Zhang T."/>
            <person name="Song X."/>
            <person name="Zhang H."/>
            <person name="Dai N."/>
            <person name="Sheng W."/>
            <person name="Hou X."/>
            <person name="Wei L."/>
        </authorList>
    </citation>
    <scope>NUCLEOTIDE SEQUENCE</scope>
    <source>
        <strain evidence="2">G02</strain>
        <tissue evidence="2">Leaf</tissue>
    </source>
</reference>
<sequence length="386" mass="43858">MYSPEHVTDMCPTLQEPPTEHAEAIGGFSSQQRRYDPFSNTYNPGWKDHPNLRYGNQSQNFQKPQYRPPVQPPPPNPKPNSSLEDMVKALVANTQQNTQQFQQNTQASIQNLESQISQLASSVGRLESQGKLPSQPIVNPKQNASAIVLRSGKELQDHKDENNAKYGQGQKKRPKKEVEIPQSDEPKEDQPKVLVTRPPSRKGLPNPRRKKKRRRSLRHFARSCHSACRPISSLPRRSLEDVLVQVNELVFPADFYVLDMREDNSLNSTSILLGRPFLKIARTKIDVHSGTLTMEFDGEIIRFNIYDSMRYPSDIPTALLVDVLDPLVQSFATTNNKDHVKFAIEESLTPEQVKDLEETMIVDIGIIESVFKLRALSPLPLNPRFH</sequence>
<feature type="region of interest" description="Disordered" evidence="1">
    <location>
        <begin position="152"/>
        <end position="219"/>
    </location>
</feature>
<comment type="caution">
    <text evidence="2">The sequence shown here is derived from an EMBL/GenBank/DDBJ whole genome shotgun (WGS) entry which is preliminary data.</text>
</comment>